<dbReference type="InterPro" id="IPR018200">
    <property type="entry name" value="USP_CS"/>
</dbReference>
<dbReference type="GO" id="GO:0016579">
    <property type="term" value="P:protein deubiquitination"/>
    <property type="evidence" value="ECO:0007669"/>
    <property type="project" value="InterPro"/>
</dbReference>
<dbReference type="InterPro" id="IPR038765">
    <property type="entry name" value="Papain-like_cys_pep_sf"/>
</dbReference>
<feature type="domain" description="USP" evidence="3">
    <location>
        <begin position="101"/>
        <end position="818"/>
    </location>
</feature>
<dbReference type="InterPro" id="IPR001394">
    <property type="entry name" value="Peptidase_C19_UCH"/>
</dbReference>
<dbReference type="Pfam" id="PF00443">
    <property type="entry name" value="UCH"/>
    <property type="match status" value="1"/>
</dbReference>
<gene>
    <name evidence="4" type="ORF">SPAPADRAFT_132302</name>
</gene>
<dbReference type="AlphaFoldDB" id="G3AF15"/>
<evidence type="ECO:0000313" key="4">
    <source>
        <dbReference type="EMBL" id="EGW34819.1"/>
    </source>
</evidence>
<organism evidence="5">
    <name type="scientific">Spathaspora passalidarum (strain NRRL Y-27907 / 11-Y1)</name>
    <dbReference type="NCBI Taxonomy" id="619300"/>
    <lineage>
        <taxon>Eukaryota</taxon>
        <taxon>Fungi</taxon>
        <taxon>Dikarya</taxon>
        <taxon>Ascomycota</taxon>
        <taxon>Saccharomycotina</taxon>
        <taxon>Pichiomycetes</taxon>
        <taxon>Debaryomycetaceae</taxon>
        <taxon>Spathaspora</taxon>
    </lineage>
</organism>
<evidence type="ECO:0000256" key="1">
    <source>
        <dbReference type="SAM" id="MobiDB-lite"/>
    </source>
</evidence>
<dbReference type="EMBL" id="GL996499">
    <property type="protein sequence ID" value="EGW34819.1"/>
    <property type="molecule type" value="Genomic_DNA"/>
</dbReference>
<dbReference type="eggNOG" id="ENOG502QSIQ">
    <property type="taxonomic scope" value="Eukaryota"/>
</dbReference>
<dbReference type="Proteomes" id="UP000000709">
    <property type="component" value="Unassembled WGS sequence"/>
</dbReference>
<protein>
    <recommendedName>
        <fullName evidence="3">USP domain-containing protein</fullName>
    </recommendedName>
</protein>
<dbReference type="SUPFAM" id="SSF54001">
    <property type="entry name" value="Cysteine proteinases"/>
    <property type="match status" value="1"/>
</dbReference>
<dbReference type="GO" id="GO:0005634">
    <property type="term" value="C:nucleus"/>
    <property type="evidence" value="ECO:0007669"/>
    <property type="project" value="TreeGrafter"/>
</dbReference>
<dbReference type="InParanoid" id="G3AF15"/>
<keyword evidence="2" id="KW-0812">Transmembrane</keyword>
<reference evidence="4 5" key="1">
    <citation type="journal article" date="2011" name="Proc. Natl. Acad. Sci. U.S.A.">
        <title>Comparative genomics of xylose-fermenting fungi for enhanced biofuel production.</title>
        <authorList>
            <person name="Wohlbach D.J."/>
            <person name="Kuo A."/>
            <person name="Sato T.K."/>
            <person name="Potts K.M."/>
            <person name="Salamov A.A."/>
            <person name="LaButti K.M."/>
            <person name="Sun H."/>
            <person name="Clum A."/>
            <person name="Pangilinan J.L."/>
            <person name="Lindquist E.A."/>
            <person name="Lucas S."/>
            <person name="Lapidus A."/>
            <person name="Jin M."/>
            <person name="Gunawan C."/>
            <person name="Balan V."/>
            <person name="Dale B.E."/>
            <person name="Jeffries T.W."/>
            <person name="Zinkel R."/>
            <person name="Barry K.W."/>
            <person name="Grigoriev I.V."/>
            <person name="Gasch A.P."/>
        </authorList>
    </citation>
    <scope>NUCLEOTIDE SEQUENCE [LARGE SCALE GENOMIC DNA]</scope>
    <source>
        <strain evidence="5">NRRL Y-27907 / 11-Y1</strain>
    </source>
</reference>
<evidence type="ECO:0000313" key="5">
    <source>
        <dbReference type="Proteomes" id="UP000000709"/>
    </source>
</evidence>
<dbReference type="HOGENOM" id="CLU_023181_0_0_1"/>
<dbReference type="Gene3D" id="3.90.70.10">
    <property type="entry name" value="Cysteine proteinases"/>
    <property type="match status" value="1"/>
</dbReference>
<dbReference type="PANTHER" id="PTHR24006">
    <property type="entry name" value="UBIQUITIN CARBOXYL-TERMINAL HYDROLASE"/>
    <property type="match status" value="1"/>
</dbReference>
<feature type="transmembrane region" description="Helical" evidence="2">
    <location>
        <begin position="63"/>
        <end position="85"/>
    </location>
</feature>
<dbReference type="FunCoup" id="G3AF15">
    <property type="interactions" value="38"/>
</dbReference>
<dbReference type="KEGG" id="spaa:SPAPADRAFT_132302"/>
<proteinExistence type="predicted"/>
<feature type="compositionally biased region" description="Polar residues" evidence="1">
    <location>
        <begin position="553"/>
        <end position="573"/>
    </location>
</feature>
<keyword evidence="2" id="KW-0472">Membrane</keyword>
<feature type="compositionally biased region" description="Low complexity" evidence="1">
    <location>
        <begin position="532"/>
        <end position="545"/>
    </location>
</feature>
<keyword evidence="5" id="KW-1185">Reference proteome</keyword>
<dbReference type="GO" id="GO:0005829">
    <property type="term" value="C:cytosol"/>
    <property type="evidence" value="ECO:0007669"/>
    <property type="project" value="TreeGrafter"/>
</dbReference>
<feature type="region of interest" description="Disordered" evidence="1">
    <location>
        <begin position="490"/>
        <end position="575"/>
    </location>
</feature>
<feature type="compositionally biased region" description="Basic residues" evidence="1">
    <location>
        <begin position="825"/>
        <end position="842"/>
    </location>
</feature>
<dbReference type="OMA" id="WTFLHEL"/>
<accession>G3AF15</accession>
<dbReference type="OrthoDB" id="2248014at2759"/>
<feature type="region of interest" description="Disordered" evidence="1">
    <location>
        <begin position="825"/>
        <end position="849"/>
    </location>
</feature>
<dbReference type="InterPro" id="IPR028889">
    <property type="entry name" value="USP"/>
</dbReference>
<dbReference type="PROSITE" id="PS00973">
    <property type="entry name" value="USP_2"/>
    <property type="match status" value="1"/>
</dbReference>
<sequence>MSLWDQIRCLITNQDLASYQPPSVNTALLIPSPSAAVPTNSSLLPDFILRHWHNRTPRQRKSLVVQLCILVSLSYYILSPSLPFLNREDKMFSKRPDKYTTGLINMRNDCFANSSLQAYSSSPALTSYLNQFIKSFRKLTLFIHEHNIDIERLIKLRLEHSPNLEHSKFKSANSKFDIPLHIAMARLVQILQGTQMTSRTVSVWTFLHVLENIFNAKISRSQHDAHELTQLINETLENENLKLKSFYRFISKNLHVIVNFPSPQDYSELEMIQVPEFPFDGLIMNQMRCLSCQCYSKPNFVPFLILTLSTPQTPHAELEKILDENEKATIEGYQCLKCRISRIVEHEDNINRNITDPEEKKHLATIRELNKDREFCINQDLPEDLEDYIRKYSVQGVDVSEITSTVFKKSQILKPPKIFTIHLSRSSFDGQNITRNSCRVTFNDHLTLSIGKDYHNKLRQFQQETGDADESSYRGRRTWSVLTTDINDVEDEDVQREDIDLRGPSSADDVSEEVETDADKSEITDDSPVEGDSALDNSSIASADSISRDGTPVSLQHSDSNEASLQKATSGISEKQKDDLRIHFQKFKFNENDVYKYRLRAMIRHFGSHTQGHYECYKHKPLFVKDKEGNIYKLSPQIEDETTGDIICDATPMVGSDTPIVSDSEPKDSKMRRKFSVVSRLSTNSTDFNESGYDSAEEGKRSRFSSFIGRTPSVIQADPVSVEEIIQSGVQTPSEMYVDDPAVPHPKVEDKSNLFNGYDLKQSFNGKKHKENKIKVKKISSLINNPYWRISDARIQEVSTSYVLSEVTTVYMLFYERVDNKQIRRHSHGHHHHHHQHAHIHSRLNEEQE</sequence>
<dbReference type="PROSITE" id="PS50235">
    <property type="entry name" value="USP_3"/>
    <property type="match status" value="1"/>
</dbReference>
<dbReference type="InterPro" id="IPR050164">
    <property type="entry name" value="Peptidase_C19"/>
</dbReference>
<evidence type="ECO:0000256" key="2">
    <source>
        <dbReference type="SAM" id="Phobius"/>
    </source>
</evidence>
<dbReference type="STRING" id="619300.G3AF15"/>
<name>G3AF15_SPAPN</name>
<keyword evidence="2" id="KW-1133">Transmembrane helix</keyword>
<dbReference type="GO" id="GO:0004843">
    <property type="term" value="F:cysteine-type deubiquitinase activity"/>
    <property type="evidence" value="ECO:0007669"/>
    <property type="project" value="InterPro"/>
</dbReference>
<dbReference type="GeneID" id="18869652"/>
<evidence type="ECO:0000259" key="3">
    <source>
        <dbReference type="PROSITE" id="PS50235"/>
    </source>
</evidence>
<dbReference type="RefSeq" id="XP_007372231.1">
    <property type="nucleotide sequence ID" value="XM_007372169.1"/>
</dbReference>